<dbReference type="InParanoid" id="A8QD38"/>
<name>A8QD38_MALGO</name>
<dbReference type="EMBL" id="AAYY01000020">
    <property type="protein sequence ID" value="EDP41557.1"/>
    <property type="molecule type" value="Genomic_DNA"/>
</dbReference>
<keyword evidence="3" id="KW-1185">Reference proteome</keyword>
<proteinExistence type="predicted"/>
<evidence type="ECO:0000313" key="2">
    <source>
        <dbReference type="EMBL" id="EDP41557.1"/>
    </source>
</evidence>
<dbReference type="AlphaFoldDB" id="A8QD38"/>
<dbReference type="GeneID" id="5853100"/>
<dbReference type="OMA" id="NEMAWTI"/>
<feature type="region of interest" description="Disordered" evidence="1">
    <location>
        <begin position="298"/>
        <end position="429"/>
    </location>
</feature>
<gene>
    <name evidence="2" type="ORF">MGL_4106</name>
</gene>
<feature type="compositionally biased region" description="Low complexity" evidence="1">
    <location>
        <begin position="53"/>
        <end position="62"/>
    </location>
</feature>
<feature type="region of interest" description="Disordered" evidence="1">
    <location>
        <begin position="183"/>
        <end position="213"/>
    </location>
</feature>
<accession>A8QD38</accession>
<evidence type="ECO:0000256" key="1">
    <source>
        <dbReference type="SAM" id="MobiDB-lite"/>
    </source>
</evidence>
<feature type="compositionally biased region" description="Basic and acidic residues" evidence="1">
    <location>
        <begin position="354"/>
        <end position="382"/>
    </location>
</feature>
<dbReference type="KEGG" id="mgl:MGL_4106"/>
<reference evidence="2 3" key="1">
    <citation type="journal article" date="2007" name="Proc. Natl. Acad. Sci. U.S.A.">
        <title>Dandruff-associated Malassezia genomes reveal convergent and divergent virulence traits shared with plant and human fungal pathogens.</title>
        <authorList>
            <person name="Xu J."/>
            <person name="Saunders C.W."/>
            <person name="Hu P."/>
            <person name="Grant R.A."/>
            <person name="Boekhout T."/>
            <person name="Kuramae E.E."/>
            <person name="Kronstad J.W."/>
            <person name="Deangelis Y.M."/>
            <person name="Reeder N.L."/>
            <person name="Johnstone K.R."/>
            <person name="Leland M."/>
            <person name="Fieno A.M."/>
            <person name="Begley W.M."/>
            <person name="Sun Y."/>
            <person name="Lacey M.P."/>
            <person name="Chaudhary T."/>
            <person name="Keough T."/>
            <person name="Chu L."/>
            <person name="Sears R."/>
            <person name="Yuan B."/>
            <person name="Dawson T.L.Jr."/>
        </authorList>
    </citation>
    <scope>NUCLEOTIDE SEQUENCE [LARGE SCALE GENOMIC DNA]</scope>
    <source>
        <strain evidence="3">ATCC MYA-4612 / CBS 7966</strain>
    </source>
</reference>
<feature type="region of interest" description="Disordered" evidence="1">
    <location>
        <begin position="1"/>
        <end position="69"/>
    </location>
</feature>
<evidence type="ECO:0000313" key="3">
    <source>
        <dbReference type="Proteomes" id="UP000008837"/>
    </source>
</evidence>
<dbReference type="RefSeq" id="XP_001728771.1">
    <property type="nucleotide sequence ID" value="XM_001728719.1"/>
</dbReference>
<sequence length="429" mass="42288">MSIANTVHEVTNKVFGTEGQQSTATPSTNGVMTNAEDVARSQATEDLAKPTGAAAPAPSSSSVQPTNTLAGFRGATATGEDRVNENTTVYTEPVPQVLESENHHVMTEAVPITHTSVPDYNEKPTAAPPIAGGDLYSILRDSGSNRSTNYTAAAINSQPVETSSITGTPGVASSAVPSYLQNATPYEPSAQPSWVSSMSQAQPARETFAPTSTVSGAGVGAAAGDAPLVGGSATGPQTLEKFEPTDEQAWSVRGPASKTMSRGPIDLAHRQPGFVGAGGAAGATGGAAAGAGVGAGAGAGVGAGAGAGEVQGAAGSATGAAGKQAGGVGGAVNDAKSSANNATGNVGKDALSAPEKKATDATSGAEKKVSDAVSGAEKKGKDGVSGVEKQGKDAVSGAKDQVQNAASKPKKMGLMQKVKKSLKIGKEYK</sequence>
<dbReference type="OrthoDB" id="3366285at2759"/>
<feature type="compositionally biased region" description="Polar residues" evidence="1">
    <location>
        <begin position="183"/>
        <end position="202"/>
    </location>
</feature>
<protein>
    <submittedName>
        <fullName evidence="2">Uncharacterized protein</fullName>
    </submittedName>
</protein>
<feature type="compositionally biased region" description="Low complexity" evidence="1">
    <location>
        <begin position="310"/>
        <end position="323"/>
    </location>
</feature>
<comment type="caution">
    <text evidence="2">The sequence shown here is derived from an EMBL/GenBank/DDBJ whole genome shotgun (WGS) entry which is preliminary data.</text>
</comment>
<feature type="compositionally biased region" description="Polar residues" evidence="1">
    <location>
        <begin position="18"/>
        <end position="32"/>
    </location>
</feature>
<organism evidence="2 3">
    <name type="scientific">Malassezia globosa (strain ATCC MYA-4612 / CBS 7966)</name>
    <name type="common">Dandruff-associated fungus</name>
    <dbReference type="NCBI Taxonomy" id="425265"/>
    <lineage>
        <taxon>Eukaryota</taxon>
        <taxon>Fungi</taxon>
        <taxon>Dikarya</taxon>
        <taxon>Basidiomycota</taxon>
        <taxon>Ustilaginomycotina</taxon>
        <taxon>Malasseziomycetes</taxon>
        <taxon>Malasseziales</taxon>
        <taxon>Malasseziaceae</taxon>
        <taxon>Malassezia</taxon>
    </lineage>
</organism>
<feature type="compositionally biased region" description="Polar residues" evidence="1">
    <location>
        <begin position="335"/>
        <end position="344"/>
    </location>
</feature>
<dbReference type="VEuPathDB" id="FungiDB:MGL_4106"/>
<feature type="compositionally biased region" description="Gly residues" evidence="1">
    <location>
        <begin position="298"/>
        <end position="309"/>
    </location>
</feature>
<dbReference type="Proteomes" id="UP000008837">
    <property type="component" value="Unassembled WGS sequence"/>
</dbReference>